<proteinExistence type="predicted"/>
<keyword evidence="3" id="KW-1185">Reference proteome</keyword>
<sequence>MSETEIHVFIVMCNARSQKSRNEGNTEHGVETRRDVMLKAPLSADQRASCKVHHKQELHYRSGSPNERPLSKGLHEPEVLHTLHVPIGHMLRRSIRMLAKPVALPCKMLN</sequence>
<evidence type="ECO:0000313" key="2">
    <source>
        <dbReference type="EMBL" id="RXN11401.1"/>
    </source>
</evidence>
<organism evidence="2 3">
    <name type="scientific">Labeo rohita</name>
    <name type="common">Indian major carp</name>
    <name type="synonym">Cyprinus rohita</name>
    <dbReference type="NCBI Taxonomy" id="84645"/>
    <lineage>
        <taxon>Eukaryota</taxon>
        <taxon>Metazoa</taxon>
        <taxon>Chordata</taxon>
        <taxon>Craniata</taxon>
        <taxon>Vertebrata</taxon>
        <taxon>Euteleostomi</taxon>
        <taxon>Actinopterygii</taxon>
        <taxon>Neopterygii</taxon>
        <taxon>Teleostei</taxon>
        <taxon>Ostariophysi</taxon>
        <taxon>Cypriniformes</taxon>
        <taxon>Cyprinidae</taxon>
        <taxon>Labeoninae</taxon>
        <taxon>Labeonini</taxon>
        <taxon>Labeo</taxon>
    </lineage>
</organism>
<dbReference type="EMBL" id="QBIY01013144">
    <property type="protein sequence ID" value="RXN11401.1"/>
    <property type="molecule type" value="Genomic_DNA"/>
</dbReference>
<evidence type="ECO:0000313" key="3">
    <source>
        <dbReference type="Proteomes" id="UP000290572"/>
    </source>
</evidence>
<dbReference type="AlphaFoldDB" id="A0A498LTA0"/>
<feature type="region of interest" description="Disordered" evidence="1">
    <location>
        <begin position="53"/>
        <end position="72"/>
    </location>
</feature>
<evidence type="ECO:0000256" key="1">
    <source>
        <dbReference type="SAM" id="MobiDB-lite"/>
    </source>
</evidence>
<accession>A0A498LTA0</accession>
<protein>
    <submittedName>
        <fullName evidence="2">Uncharacterized protein</fullName>
    </submittedName>
</protein>
<dbReference type="Proteomes" id="UP000290572">
    <property type="component" value="Unassembled WGS sequence"/>
</dbReference>
<comment type="caution">
    <text evidence="2">The sequence shown here is derived from an EMBL/GenBank/DDBJ whole genome shotgun (WGS) entry which is preliminary data.</text>
</comment>
<gene>
    <name evidence="2" type="ORF">ROHU_030018</name>
</gene>
<reference evidence="2 3" key="1">
    <citation type="submission" date="2018-03" db="EMBL/GenBank/DDBJ databases">
        <title>Draft genome sequence of Rohu Carp (Labeo rohita).</title>
        <authorList>
            <person name="Das P."/>
            <person name="Kushwaha B."/>
            <person name="Joshi C.G."/>
            <person name="Kumar D."/>
            <person name="Nagpure N.S."/>
            <person name="Sahoo L."/>
            <person name="Das S.P."/>
            <person name="Bit A."/>
            <person name="Patnaik S."/>
            <person name="Meher P.K."/>
            <person name="Jayasankar P."/>
            <person name="Koringa P.G."/>
            <person name="Patel N.V."/>
            <person name="Hinsu A.T."/>
            <person name="Kumar R."/>
            <person name="Pandey M."/>
            <person name="Agarwal S."/>
            <person name="Srivastava S."/>
            <person name="Singh M."/>
            <person name="Iquebal M.A."/>
            <person name="Jaiswal S."/>
            <person name="Angadi U.B."/>
            <person name="Kumar N."/>
            <person name="Raza M."/>
            <person name="Shah T.M."/>
            <person name="Rai A."/>
            <person name="Jena J.K."/>
        </authorList>
    </citation>
    <scope>NUCLEOTIDE SEQUENCE [LARGE SCALE GENOMIC DNA]</scope>
    <source>
        <strain evidence="2">DASCIFA01</strain>
        <tissue evidence="2">Testis</tissue>
    </source>
</reference>
<name>A0A498LTA0_LABRO</name>